<keyword evidence="3" id="KW-1185">Reference proteome</keyword>
<proteinExistence type="predicted"/>
<feature type="region of interest" description="Disordered" evidence="1">
    <location>
        <begin position="45"/>
        <end position="99"/>
    </location>
</feature>
<name>A0A7N0U7W6_KALFE</name>
<evidence type="ECO:0000256" key="1">
    <source>
        <dbReference type="SAM" id="MobiDB-lite"/>
    </source>
</evidence>
<protein>
    <submittedName>
        <fullName evidence="2">Uncharacterized protein</fullName>
    </submittedName>
</protein>
<dbReference type="PANTHER" id="PTHR35485">
    <property type="entry name" value="OS01G0888900 PROTEIN"/>
    <property type="match status" value="1"/>
</dbReference>
<accession>A0A7N0U7W6</accession>
<organism evidence="2 3">
    <name type="scientific">Kalanchoe fedtschenkoi</name>
    <name type="common">Lavender scallops</name>
    <name type="synonym">South American air plant</name>
    <dbReference type="NCBI Taxonomy" id="63787"/>
    <lineage>
        <taxon>Eukaryota</taxon>
        <taxon>Viridiplantae</taxon>
        <taxon>Streptophyta</taxon>
        <taxon>Embryophyta</taxon>
        <taxon>Tracheophyta</taxon>
        <taxon>Spermatophyta</taxon>
        <taxon>Magnoliopsida</taxon>
        <taxon>eudicotyledons</taxon>
        <taxon>Gunneridae</taxon>
        <taxon>Pentapetalae</taxon>
        <taxon>Saxifragales</taxon>
        <taxon>Crassulaceae</taxon>
        <taxon>Kalanchoe</taxon>
    </lineage>
</organism>
<sequence length="118" mass="13382">MEGLIPLVYNKMKRNKIRRTYHCLSTSPTTAYGGDYNISDFYADPPQLPPPFPPTNKPTTFYTADDTPRHRRRNSMPDDFMTASKATDSSSPTPPIPGKQFVRFRSQRMFSCACVNVA</sequence>
<feature type="compositionally biased region" description="Pro residues" evidence="1">
    <location>
        <begin position="46"/>
        <end position="56"/>
    </location>
</feature>
<dbReference type="OMA" id="TRRHYEC"/>
<dbReference type="Gramene" id="Kaladp0057s0016.1.v1.1">
    <property type="protein sequence ID" value="Kaladp0057s0016.1.v1.1.CDS.1"/>
    <property type="gene ID" value="Kaladp0057s0016.v1.1"/>
</dbReference>
<dbReference type="AlphaFoldDB" id="A0A7N0U7W6"/>
<dbReference type="PANTHER" id="PTHR35485:SF4">
    <property type="entry name" value="EXPRESSED PROTEIN"/>
    <property type="match status" value="1"/>
</dbReference>
<dbReference type="Proteomes" id="UP000594263">
    <property type="component" value="Unplaced"/>
</dbReference>
<evidence type="ECO:0000313" key="3">
    <source>
        <dbReference type="Proteomes" id="UP000594263"/>
    </source>
</evidence>
<reference evidence="2" key="1">
    <citation type="submission" date="2021-01" db="UniProtKB">
        <authorList>
            <consortium name="EnsemblPlants"/>
        </authorList>
    </citation>
    <scope>IDENTIFICATION</scope>
</reference>
<evidence type="ECO:0000313" key="2">
    <source>
        <dbReference type="EnsemblPlants" id="Kaladp0057s0016.1.v1.1.CDS.1"/>
    </source>
</evidence>
<dbReference type="EnsemblPlants" id="Kaladp0057s0016.1.v1.1">
    <property type="protein sequence ID" value="Kaladp0057s0016.1.v1.1.CDS.1"/>
    <property type="gene ID" value="Kaladp0057s0016.v1.1"/>
</dbReference>